<dbReference type="Gene3D" id="1.20.1740.10">
    <property type="entry name" value="Amino acid/polyamine transporter I"/>
    <property type="match status" value="1"/>
</dbReference>
<dbReference type="PANTHER" id="PTHR46997:SF1">
    <property type="entry name" value="LOW AFFINITY TRYPTOPHAN PERMEASE-RELATED"/>
    <property type="match status" value="1"/>
</dbReference>
<dbReference type="NCBIfam" id="TIGR00837">
    <property type="entry name" value="araaP"/>
    <property type="match status" value="1"/>
</dbReference>
<feature type="transmembrane region" description="Helical" evidence="10">
    <location>
        <begin position="12"/>
        <end position="33"/>
    </location>
</feature>
<evidence type="ECO:0000256" key="6">
    <source>
        <dbReference type="ARBA" id="ARBA00022692"/>
    </source>
</evidence>
<evidence type="ECO:0000313" key="12">
    <source>
        <dbReference type="Proteomes" id="UP000790096"/>
    </source>
</evidence>
<dbReference type="EMBL" id="JABBFR010000015">
    <property type="protein sequence ID" value="MBT0724991.1"/>
    <property type="molecule type" value="Genomic_DNA"/>
</dbReference>
<evidence type="ECO:0000256" key="3">
    <source>
        <dbReference type="ARBA" id="ARBA00022448"/>
    </source>
</evidence>
<dbReference type="PANTHER" id="PTHR46997">
    <property type="entry name" value="LOW AFFINITY TRYPTOPHAN PERMEASE-RELATED"/>
    <property type="match status" value="1"/>
</dbReference>
<feature type="transmembrane region" description="Helical" evidence="10">
    <location>
        <begin position="151"/>
        <end position="172"/>
    </location>
</feature>
<comment type="function">
    <text evidence="10">Involved in transporting aromatic amino acids across the cytoplasmic membrane.</text>
</comment>
<evidence type="ECO:0000256" key="5">
    <source>
        <dbReference type="ARBA" id="ARBA00022519"/>
    </source>
</evidence>
<comment type="subcellular location">
    <subcellularLocation>
        <location evidence="1 10">Cell inner membrane</location>
        <topology evidence="1 10">Multi-pass membrane protein</topology>
    </subcellularLocation>
</comment>
<feature type="transmembrane region" description="Helical" evidence="10">
    <location>
        <begin position="349"/>
        <end position="368"/>
    </location>
</feature>
<sequence length="415" mass="45539">MTHSNKTSLPSSAWGSMIICGTVAGAGMFTLPVVMAGAWYSWSVIMLGVSWFCMLLSGLLFMKVSLNFPLGAGYDTLTQALTPKWWRRLNGLSITFVLGILTYAYISASGPVYQQSLNTLGLPLNSAEAKGLLTAVVALVVWLGTKGVSRLITLCLVAKLLLFFILFGGLIRHVELSQLLTPQDSAEHPSSYFPYLFAVVPFCLASFGFHGNITGLISYYQGNERKVRRALIWGTLFALVIYLFWLTCTMGNIPRQDFPEISRQGGDIHALIQAMHDRVSQKSLGLLLDIFSHFAVICSFLGVTVGLFDFVADKLGCENSKQGRAKTALITFCPPLIASIIFPQGFLMAIGYAGLLATFWALFTPALLAWNAHDRFAQGKPRRISHKVAILLVVLFGMVNIIAWIGSQLHLIPEF</sequence>
<keyword evidence="6 10" id="KW-0812">Transmembrane</keyword>
<evidence type="ECO:0000256" key="9">
    <source>
        <dbReference type="ARBA" id="ARBA00023136"/>
    </source>
</evidence>
<reference evidence="11 12" key="1">
    <citation type="submission" date="2020-04" db="EMBL/GenBank/DDBJ databases">
        <title>Genome sequencing of Rosenbergiella species.</title>
        <authorList>
            <person name="Alvarez-Perez S."/>
            <person name="Lievens B."/>
        </authorList>
    </citation>
    <scope>NUCLEOTIDE SEQUENCE [LARGE SCALE GENOMIC DNA]</scope>
    <source>
        <strain evidence="11 12">S61</strain>
    </source>
</reference>
<feature type="transmembrane region" description="Helical" evidence="10">
    <location>
        <begin position="324"/>
        <end position="343"/>
    </location>
</feature>
<dbReference type="Pfam" id="PF03222">
    <property type="entry name" value="Trp_Tyr_perm"/>
    <property type="match status" value="1"/>
</dbReference>
<keyword evidence="7 10" id="KW-0029">Amino-acid transport</keyword>
<keyword evidence="9 10" id="KW-0472">Membrane</keyword>
<keyword evidence="8 10" id="KW-1133">Transmembrane helix</keyword>
<gene>
    <name evidence="11" type="ORF">HH682_11290</name>
</gene>
<feature type="transmembrane region" description="Helical" evidence="10">
    <location>
        <begin position="192"/>
        <end position="209"/>
    </location>
</feature>
<protein>
    <recommendedName>
        <fullName evidence="10">Aromatic amino acid permease</fullName>
    </recommendedName>
</protein>
<keyword evidence="4 10" id="KW-1003">Cell membrane</keyword>
<feature type="transmembrane region" description="Helical" evidence="10">
    <location>
        <begin position="290"/>
        <end position="312"/>
    </location>
</feature>
<evidence type="ECO:0000256" key="4">
    <source>
        <dbReference type="ARBA" id="ARBA00022475"/>
    </source>
</evidence>
<dbReference type="Proteomes" id="UP000790096">
    <property type="component" value="Unassembled WGS sequence"/>
</dbReference>
<evidence type="ECO:0000256" key="2">
    <source>
        <dbReference type="ARBA" id="ARBA00005452"/>
    </source>
</evidence>
<keyword evidence="12" id="KW-1185">Reference proteome</keyword>
<evidence type="ECO:0000313" key="11">
    <source>
        <dbReference type="EMBL" id="MBT0724991.1"/>
    </source>
</evidence>
<organism evidence="11 12">
    <name type="scientific">Rosenbergiella gaditana</name>
    <dbReference type="NCBI Taxonomy" id="2726987"/>
    <lineage>
        <taxon>Bacteria</taxon>
        <taxon>Pseudomonadati</taxon>
        <taxon>Pseudomonadota</taxon>
        <taxon>Gammaproteobacteria</taxon>
        <taxon>Enterobacterales</taxon>
        <taxon>Erwiniaceae</taxon>
        <taxon>Rosenbergiella</taxon>
    </lineage>
</organism>
<keyword evidence="5 10" id="KW-0997">Cell inner membrane</keyword>
<evidence type="ECO:0000256" key="8">
    <source>
        <dbReference type="ARBA" id="ARBA00022989"/>
    </source>
</evidence>
<dbReference type="PRINTS" id="PR00166">
    <property type="entry name" value="AROAAPRMEASE"/>
</dbReference>
<evidence type="ECO:0000256" key="1">
    <source>
        <dbReference type="ARBA" id="ARBA00004429"/>
    </source>
</evidence>
<evidence type="ECO:0000256" key="10">
    <source>
        <dbReference type="RuleBase" id="RU367149"/>
    </source>
</evidence>
<accession>A0ABS5SY26</accession>
<feature type="transmembrane region" description="Helical" evidence="10">
    <location>
        <begin position="230"/>
        <end position="253"/>
    </location>
</feature>
<feature type="transmembrane region" description="Helical" evidence="10">
    <location>
        <begin position="388"/>
        <end position="406"/>
    </location>
</feature>
<feature type="transmembrane region" description="Helical" evidence="10">
    <location>
        <begin position="89"/>
        <end position="106"/>
    </location>
</feature>
<dbReference type="InterPro" id="IPR013059">
    <property type="entry name" value="Trp_tyr_transpt"/>
</dbReference>
<comment type="similarity">
    <text evidence="2 10">Belongs to the amino acid/polyamine transporter 2 family. Mtr/TnaB/TyrP permease subfamily.</text>
</comment>
<name>A0ABS5SY26_9GAMM</name>
<evidence type="ECO:0000256" key="7">
    <source>
        <dbReference type="ARBA" id="ARBA00022970"/>
    </source>
</evidence>
<feature type="transmembrane region" description="Helical" evidence="10">
    <location>
        <begin position="126"/>
        <end position="144"/>
    </location>
</feature>
<comment type="caution">
    <text evidence="11">The sequence shown here is derived from an EMBL/GenBank/DDBJ whole genome shotgun (WGS) entry which is preliminary data.</text>
</comment>
<dbReference type="InterPro" id="IPR018227">
    <property type="entry name" value="Amino_acid_transport_2"/>
</dbReference>
<feature type="transmembrane region" description="Helical" evidence="10">
    <location>
        <begin position="39"/>
        <end position="61"/>
    </location>
</feature>
<proteinExistence type="inferred from homology"/>
<dbReference type="RefSeq" id="WP_214237649.1">
    <property type="nucleotide sequence ID" value="NZ_JABBFR010000015.1"/>
</dbReference>
<keyword evidence="3 10" id="KW-0813">Transport</keyword>